<reference evidence="1 2" key="1">
    <citation type="journal article" date="2024" name="J Genomics">
        <title>Draft genome sequencing and assembly of Favolaschia claudopus CIRM-BRFM 2984 isolated from oak limbs.</title>
        <authorList>
            <person name="Navarro D."/>
            <person name="Drula E."/>
            <person name="Chaduli D."/>
            <person name="Cazenave R."/>
            <person name="Ahrendt S."/>
            <person name="Wang J."/>
            <person name="Lipzen A."/>
            <person name="Daum C."/>
            <person name="Barry K."/>
            <person name="Grigoriev I.V."/>
            <person name="Favel A."/>
            <person name="Rosso M.N."/>
            <person name="Martin F."/>
        </authorList>
    </citation>
    <scope>NUCLEOTIDE SEQUENCE [LARGE SCALE GENOMIC DNA]</scope>
    <source>
        <strain evidence="1 2">CIRM-BRFM 2984</strain>
    </source>
</reference>
<name>A0AAW0AM13_9AGAR</name>
<accession>A0AAW0AM13</accession>
<dbReference type="EMBL" id="JAWWNJ010000057">
    <property type="protein sequence ID" value="KAK7014198.1"/>
    <property type="molecule type" value="Genomic_DNA"/>
</dbReference>
<sequence length="297" mass="33667">MDILPPELWMHIFAFSCTDGGFTGRSLSGVSRATHYLSKPAKYQSLCVVGRDQLFKLLVVLSRLPPNERRIRYLFIAGFDDTKAFDGRAMDLPVNADDILGRVLRLVAPSLVSLDIHRRTVLRQPSAFEIDFPLLTDLTLHGPYQSLHPIRLRPGAASFPSLRRIDIHHFSHRPAHFLQHIVLAAPRLTCLRVPQCSFTPYEIQVALGILQPVASDSEAVFFPPSLETLLIDADSLMARMDAFEGNARTTQFLKKYQKIAARDKRVRVMQGRREWTPVAEAQQQWLQDVARLSMLES</sequence>
<organism evidence="1 2">
    <name type="scientific">Favolaschia claudopus</name>
    <dbReference type="NCBI Taxonomy" id="2862362"/>
    <lineage>
        <taxon>Eukaryota</taxon>
        <taxon>Fungi</taxon>
        <taxon>Dikarya</taxon>
        <taxon>Basidiomycota</taxon>
        <taxon>Agaricomycotina</taxon>
        <taxon>Agaricomycetes</taxon>
        <taxon>Agaricomycetidae</taxon>
        <taxon>Agaricales</taxon>
        <taxon>Marasmiineae</taxon>
        <taxon>Mycenaceae</taxon>
        <taxon>Favolaschia</taxon>
    </lineage>
</organism>
<dbReference type="Proteomes" id="UP001362999">
    <property type="component" value="Unassembled WGS sequence"/>
</dbReference>
<protein>
    <recommendedName>
        <fullName evidence="3">F-box domain-containing protein</fullName>
    </recommendedName>
</protein>
<evidence type="ECO:0008006" key="3">
    <source>
        <dbReference type="Google" id="ProtNLM"/>
    </source>
</evidence>
<gene>
    <name evidence="1" type="ORF">R3P38DRAFT_3001565</name>
</gene>
<comment type="caution">
    <text evidence="1">The sequence shown here is derived from an EMBL/GenBank/DDBJ whole genome shotgun (WGS) entry which is preliminary data.</text>
</comment>
<evidence type="ECO:0000313" key="1">
    <source>
        <dbReference type="EMBL" id="KAK7014198.1"/>
    </source>
</evidence>
<proteinExistence type="predicted"/>
<dbReference type="AlphaFoldDB" id="A0AAW0AM13"/>
<evidence type="ECO:0000313" key="2">
    <source>
        <dbReference type="Proteomes" id="UP001362999"/>
    </source>
</evidence>
<keyword evidence="2" id="KW-1185">Reference proteome</keyword>